<dbReference type="OrthoDB" id="9780918at2"/>
<proteinExistence type="predicted"/>
<keyword evidence="1" id="KW-1133">Transmembrane helix</keyword>
<feature type="transmembrane region" description="Helical" evidence="1">
    <location>
        <begin position="223"/>
        <end position="242"/>
    </location>
</feature>
<dbReference type="CDD" id="cd03392">
    <property type="entry name" value="PAP2_like_2"/>
    <property type="match status" value="1"/>
</dbReference>
<reference evidence="3 4" key="1">
    <citation type="submission" date="2017-07" db="EMBL/GenBank/DDBJ databases">
        <title>Acidovorax KNDSW TSA 6 genome sequence and assembly.</title>
        <authorList>
            <person name="Mayilraj S."/>
        </authorList>
    </citation>
    <scope>NUCLEOTIDE SEQUENCE [LARGE SCALE GENOMIC DNA]</scope>
    <source>
        <strain evidence="3 4">KNDSW-TSA6</strain>
    </source>
</reference>
<dbReference type="Proteomes" id="UP000215441">
    <property type="component" value="Unassembled WGS sequence"/>
</dbReference>
<dbReference type="SUPFAM" id="SSF48317">
    <property type="entry name" value="Acid phosphatase/Vanadium-dependent haloperoxidase"/>
    <property type="match status" value="1"/>
</dbReference>
<dbReference type="InterPro" id="IPR000326">
    <property type="entry name" value="PAP2/HPO"/>
</dbReference>
<keyword evidence="4" id="KW-1185">Reference proteome</keyword>
<sequence length="291" mass="30581">MTTTVPAAPSTASTASELGTLLAQHPVGWWLAGVLALVLLGATALAGLRALRHHTGPPLNRFFPAQAPTLMLVAMAASACVLVLAGATMADLAESGRTQGPWGVLDDTIAAGLRAQADTAVLQVFATLTHLGDTWVLAALALVVAAALWWQQHRLLAMGWLVAMAGNGALTKVLKNLFERVRPEHTHGLAEASGYSFPSGHSSASMVAYAMLAYLATRLLPRGWHLPAAMVAGALIFTTGWSRVVLQVHYASDVLAGWLLGGTWMVCTVLIMESVSRWRSPALATAAAQRP</sequence>
<dbReference type="InterPro" id="IPR036938">
    <property type="entry name" value="PAP2/HPO_sf"/>
</dbReference>
<evidence type="ECO:0000259" key="2">
    <source>
        <dbReference type="SMART" id="SM00014"/>
    </source>
</evidence>
<keyword evidence="1" id="KW-0812">Transmembrane</keyword>
<dbReference type="Pfam" id="PF01569">
    <property type="entry name" value="PAP2"/>
    <property type="match status" value="1"/>
</dbReference>
<accession>A0A235ERN3</accession>
<name>A0A235ERN3_9BURK</name>
<evidence type="ECO:0000313" key="3">
    <source>
        <dbReference type="EMBL" id="OYD51075.1"/>
    </source>
</evidence>
<dbReference type="EMBL" id="NOIG01000004">
    <property type="protein sequence ID" value="OYD51075.1"/>
    <property type="molecule type" value="Genomic_DNA"/>
</dbReference>
<feature type="transmembrane region" description="Helical" evidence="1">
    <location>
        <begin position="27"/>
        <end position="48"/>
    </location>
</feature>
<dbReference type="PANTHER" id="PTHR14969">
    <property type="entry name" value="SPHINGOSINE-1-PHOSPHATE PHOSPHOHYDROLASE"/>
    <property type="match status" value="1"/>
</dbReference>
<protein>
    <submittedName>
        <fullName evidence="3">Phosphoesterase PA-phosphatase</fullName>
    </submittedName>
</protein>
<dbReference type="Gene3D" id="1.20.144.10">
    <property type="entry name" value="Phosphatidic acid phosphatase type 2/haloperoxidase"/>
    <property type="match status" value="2"/>
</dbReference>
<organism evidence="3 4">
    <name type="scientific">Acidovorax kalamii</name>
    <dbReference type="NCBI Taxonomy" id="2004485"/>
    <lineage>
        <taxon>Bacteria</taxon>
        <taxon>Pseudomonadati</taxon>
        <taxon>Pseudomonadota</taxon>
        <taxon>Betaproteobacteria</taxon>
        <taxon>Burkholderiales</taxon>
        <taxon>Comamonadaceae</taxon>
        <taxon>Acidovorax</taxon>
    </lineage>
</organism>
<feature type="domain" description="Phosphatidic acid phosphatase type 2/haloperoxidase" evidence="2">
    <location>
        <begin position="155"/>
        <end position="269"/>
    </location>
</feature>
<dbReference type="SMART" id="SM00014">
    <property type="entry name" value="acidPPc"/>
    <property type="match status" value="1"/>
</dbReference>
<feature type="transmembrane region" description="Helical" evidence="1">
    <location>
        <begin position="69"/>
        <end position="90"/>
    </location>
</feature>
<dbReference type="AlphaFoldDB" id="A0A235ERN3"/>
<comment type="caution">
    <text evidence="3">The sequence shown here is derived from an EMBL/GenBank/DDBJ whole genome shotgun (WGS) entry which is preliminary data.</text>
</comment>
<dbReference type="PANTHER" id="PTHR14969:SF13">
    <property type="entry name" value="AT30094P"/>
    <property type="match status" value="1"/>
</dbReference>
<keyword evidence="1" id="KW-0472">Membrane</keyword>
<gene>
    <name evidence="3" type="ORF">CBY09_04370</name>
</gene>
<feature type="transmembrane region" description="Helical" evidence="1">
    <location>
        <begin position="134"/>
        <end position="150"/>
    </location>
</feature>
<evidence type="ECO:0000313" key="4">
    <source>
        <dbReference type="Proteomes" id="UP000215441"/>
    </source>
</evidence>
<dbReference type="RefSeq" id="WP_094286781.1">
    <property type="nucleotide sequence ID" value="NZ_NOIG01000004.1"/>
</dbReference>
<evidence type="ECO:0000256" key="1">
    <source>
        <dbReference type="SAM" id="Phobius"/>
    </source>
</evidence>
<feature type="transmembrane region" description="Helical" evidence="1">
    <location>
        <begin position="254"/>
        <end position="272"/>
    </location>
</feature>